<feature type="active site" description="Proton acceptor" evidence="4">
    <location>
        <position position="89"/>
    </location>
</feature>
<feature type="site" description="Important for substrate specificity" evidence="4">
    <location>
        <position position="31"/>
    </location>
</feature>
<dbReference type="EMBL" id="NWTK01000010">
    <property type="protein sequence ID" value="PKR53238.1"/>
    <property type="molecule type" value="Genomic_DNA"/>
</dbReference>
<dbReference type="PANTHER" id="PTHR43213:SF5">
    <property type="entry name" value="BIFUNCTIONAL DTTP_UTP PYROPHOSPHATASE_METHYLTRANSFERASE PROTEIN-RELATED"/>
    <property type="match status" value="1"/>
</dbReference>
<comment type="cofactor">
    <cofactor evidence="1 4">
        <name>a divalent metal cation</name>
        <dbReference type="ChEBI" id="CHEBI:60240"/>
    </cofactor>
</comment>
<comment type="function">
    <text evidence="4">Nucleoside triphosphate pyrophosphatase that hydrolyzes dTTP and UTP. May have a dual role in cell division arrest and in preventing the incorporation of modified nucleotides into cellular nucleic acids.</text>
</comment>
<gene>
    <name evidence="5" type="ORF">COO20_16375</name>
</gene>
<evidence type="ECO:0000256" key="1">
    <source>
        <dbReference type="ARBA" id="ARBA00001968"/>
    </source>
</evidence>
<evidence type="ECO:0000256" key="2">
    <source>
        <dbReference type="ARBA" id="ARBA00022801"/>
    </source>
</evidence>
<dbReference type="Proteomes" id="UP000233597">
    <property type="component" value="Unassembled WGS sequence"/>
</dbReference>
<dbReference type="Pfam" id="PF02545">
    <property type="entry name" value="Maf"/>
    <property type="match status" value="1"/>
</dbReference>
<dbReference type="NCBIfam" id="TIGR00172">
    <property type="entry name" value="maf"/>
    <property type="match status" value="1"/>
</dbReference>
<feature type="site" description="Important for substrate specificity" evidence="4">
    <location>
        <position position="173"/>
    </location>
</feature>
<evidence type="ECO:0000313" key="6">
    <source>
        <dbReference type="Proteomes" id="UP000233597"/>
    </source>
</evidence>
<keyword evidence="4" id="KW-0963">Cytoplasm</keyword>
<protein>
    <recommendedName>
        <fullName evidence="4">dTTP/UTP pyrophosphatase</fullName>
        <shortName evidence="4">dTTPase/UTPase</shortName>
        <ecNumber evidence="4">3.6.1.9</ecNumber>
    </recommendedName>
    <alternativeName>
        <fullName evidence="4">Nucleoside triphosphate pyrophosphatase</fullName>
    </alternativeName>
    <alternativeName>
        <fullName evidence="4">Nucleotide pyrophosphatase</fullName>
        <shortName evidence="4">Nucleotide PPase</shortName>
    </alternativeName>
</protein>
<dbReference type="AlphaFoldDB" id="A0A2N3KRQ0"/>
<dbReference type="HAMAP" id="MF_00528">
    <property type="entry name" value="Maf"/>
    <property type="match status" value="1"/>
</dbReference>
<keyword evidence="2 4" id="KW-0378">Hydrolase</keyword>
<dbReference type="PIRSF" id="PIRSF006305">
    <property type="entry name" value="Maf"/>
    <property type="match status" value="1"/>
</dbReference>
<proteinExistence type="inferred from homology"/>
<dbReference type="GO" id="GO:0005737">
    <property type="term" value="C:cytoplasm"/>
    <property type="evidence" value="ECO:0007669"/>
    <property type="project" value="UniProtKB-SubCell"/>
</dbReference>
<dbReference type="EC" id="3.6.1.9" evidence="4"/>
<comment type="caution">
    <text evidence="4">Lacks conserved residue(s) required for the propagation of feature annotation.</text>
</comment>
<name>A0A2N3KRQ0_9PROT</name>
<comment type="catalytic activity">
    <reaction evidence="4">
        <text>UTP + H2O = UMP + diphosphate + H(+)</text>
        <dbReference type="Rhea" id="RHEA:29395"/>
        <dbReference type="ChEBI" id="CHEBI:15377"/>
        <dbReference type="ChEBI" id="CHEBI:15378"/>
        <dbReference type="ChEBI" id="CHEBI:33019"/>
        <dbReference type="ChEBI" id="CHEBI:46398"/>
        <dbReference type="ChEBI" id="CHEBI:57865"/>
        <dbReference type="EC" id="3.6.1.9"/>
    </reaction>
</comment>
<sequence>MVRVTSVLQIGSRHLSSHVSSKLVLASASPRRVELLTQIGITPAAIAPADIDETPLKDESPRRLALRLAEEKAKAVADGHDGAYVLAADTVVACGQRALGKPEDAAEARKFLGMLSGRRHRVYGGICVIAPDGTLRSRVVETQVIFRSLNEGDIRRYLATDEWQGKAGAYGIQGLAAVFIRQISGSYSNVVGLSLYDTDALLRGLGYFPEAG</sequence>
<dbReference type="GO" id="GO:0036221">
    <property type="term" value="F:UTP diphosphatase activity"/>
    <property type="evidence" value="ECO:0007669"/>
    <property type="project" value="RHEA"/>
</dbReference>
<dbReference type="CDD" id="cd00555">
    <property type="entry name" value="Maf"/>
    <property type="match status" value="1"/>
</dbReference>
<feature type="site" description="Important for substrate specificity" evidence="4">
    <location>
        <position position="90"/>
    </location>
</feature>
<comment type="catalytic activity">
    <reaction evidence="4">
        <text>dTTP + H2O = dTMP + diphosphate + H(+)</text>
        <dbReference type="Rhea" id="RHEA:28534"/>
        <dbReference type="ChEBI" id="CHEBI:15377"/>
        <dbReference type="ChEBI" id="CHEBI:15378"/>
        <dbReference type="ChEBI" id="CHEBI:33019"/>
        <dbReference type="ChEBI" id="CHEBI:37568"/>
        <dbReference type="ChEBI" id="CHEBI:63528"/>
        <dbReference type="EC" id="3.6.1.9"/>
    </reaction>
</comment>
<dbReference type="PANTHER" id="PTHR43213">
    <property type="entry name" value="BIFUNCTIONAL DTTP/UTP PYROPHOSPHATASE/METHYLTRANSFERASE PROTEIN-RELATED"/>
    <property type="match status" value="1"/>
</dbReference>
<evidence type="ECO:0000256" key="3">
    <source>
        <dbReference type="ARBA" id="ARBA00023080"/>
    </source>
</evidence>
<dbReference type="SUPFAM" id="SSF52972">
    <property type="entry name" value="ITPase-like"/>
    <property type="match status" value="1"/>
</dbReference>
<dbReference type="InterPro" id="IPR003697">
    <property type="entry name" value="Maf-like"/>
</dbReference>
<dbReference type="Gene3D" id="3.90.950.10">
    <property type="match status" value="1"/>
</dbReference>
<dbReference type="OrthoDB" id="9807767at2"/>
<reference evidence="5 6" key="1">
    <citation type="submission" date="2017-09" db="EMBL/GenBank/DDBJ databases">
        <title>Biodiversity and function of Thalassospira species in the particle-attached aromatic-hydrocarbon-degrading consortia from the surface seawater of the South China Sea.</title>
        <authorList>
            <person name="Dong C."/>
            <person name="Liu R."/>
            <person name="Shao Z."/>
        </authorList>
    </citation>
    <scope>NUCLEOTIDE SEQUENCE [LARGE SCALE GENOMIC DNA]</scope>
    <source>
        <strain evidence="5 6">CSC1P2</strain>
    </source>
</reference>
<evidence type="ECO:0000313" key="5">
    <source>
        <dbReference type="EMBL" id="PKR53238.1"/>
    </source>
</evidence>
<comment type="caution">
    <text evidence="5">The sequence shown here is derived from an EMBL/GenBank/DDBJ whole genome shotgun (WGS) entry which is preliminary data.</text>
</comment>
<organism evidence="5 6">
    <name type="scientific">Thalassospira marina</name>
    <dbReference type="NCBI Taxonomy" id="2048283"/>
    <lineage>
        <taxon>Bacteria</taxon>
        <taxon>Pseudomonadati</taxon>
        <taxon>Pseudomonadota</taxon>
        <taxon>Alphaproteobacteria</taxon>
        <taxon>Rhodospirillales</taxon>
        <taxon>Thalassospiraceae</taxon>
        <taxon>Thalassospira</taxon>
    </lineage>
</organism>
<comment type="subcellular location">
    <subcellularLocation>
        <location evidence="4">Cytoplasm</location>
    </subcellularLocation>
</comment>
<evidence type="ECO:0000256" key="4">
    <source>
        <dbReference type="HAMAP-Rule" id="MF_00528"/>
    </source>
</evidence>
<accession>A0A2N3KRQ0</accession>
<keyword evidence="3 4" id="KW-0546">Nucleotide metabolism</keyword>
<comment type="similarity">
    <text evidence="4">Belongs to the Maf family. YhdE subfamily.</text>
</comment>
<dbReference type="InterPro" id="IPR029001">
    <property type="entry name" value="ITPase-like_fam"/>
</dbReference>
<dbReference type="GO" id="GO:0009117">
    <property type="term" value="P:nucleotide metabolic process"/>
    <property type="evidence" value="ECO:0007669"/>
    <property type="project" value="UniProtKB-KW"/>
</dbReference>
<dbReference type="GO" id="GO:0036218">
    <property type="term" value="F:dTTP diphosphatase activity"/>
    <property type="evidence" value="ECO:0007669"/>
    <property type="project" value="RHEA"/>
</dbReference>